<evidence type="ECO:0000313" key="1">
    <source>
        <dbReference type="EMBL" id="KER23906.1"/>
    </source>
</evidence>
<dbReference type="RefSeq" id="XP_009172355.1">
    <property type="nucleotide sequence ID" value="XM_009174091.1"/>
</dbReference>
<protein>
    <submittedName>
        <fullName evidence="1">Uncharacterized protein</fullName>
    </submittedName>
</protein>
<dbReference type="CTD" id="20322504"/>
<keyword evidence="2" id="KW-1185">Reference proteome</keyword>
<sequence>MLPTLGLNVIRTFRSVNPTSEAPVTKSAASNGSSRDSPASFTSAAPVNADCFDLACLFSGLKTLSGVCPYQMANLFCTHLIGGSLLTQSSLYELHGRILSSMLCVADASEQSNTANGVCLSDERTGDNDGSSVQRLKNGTSILEQLFDSF</sequence>
<dbReference type="Proteomes" id="UP000054324">
    <property type="component" value="Unassembled WGS sequence"/>
</dbReference>
<organism evidence="1 2">
    <name type="scientific">Opisthorchis viverrini</name>
    <name type="common">Southeast Asian liver fluke</name>
    <dbReference type="NCBI Taxonomy" id="6198"/>
    <lineage>
        <taxon>Eukaryota</taxon>
        <taxon>Metazoa</taxon>
        <taxon>Spiralia</taxon>
        <taxon>Lophotrochozoa</taxon>
        <taxon>Platyhelminthes</taxon>
        <taxon>Trematoda</taxon>
        <taxon>Digenea</taxon>
        <taxon>Opisthorchiida</taxon>
        <taxon>Opisthorchiata</taxon>
        <taxon>Opisthorchiidae</taxon>
        <taxon>Opisthorchis</taxon>
    </lineage>
</organism>
<gene>
    <name evidence="1" type="ORF">T265_08325</name>
</gene>
<dbReference type="GeneID" id="20322504"/>
<accession>A0A074Z9J5</accession>
<proteinExistence type="predicted"/>
<dbReference type="EMBL" id="KL596830">
    <property type="protein sequence ID" value="KER23906.1"/>
    <property type="molecule type" value="Genomic_DNA"/>
</dbReference>
<name>A0A074Z9J5_OPIVI</name>
<reference evidence="1 2" key="1">
    <citation type="submission" date="2013-11" db="EMBL/GenBank/DDBJ databases">
        <title>Opisthorchis viverrini - life in the bile duct.</title>
        <authorList>
            <person name="Young N.D."/>
            <person name="Nagarajan N."/>
            <person name="Lin S.J."/>
            <person name="Korhonen P.K."/>
            <person name="Jex A.R."/>
            <person name="Hall R.S."/>
            <person name="Safavi-Hemami H."/>
            <person name="Kaewkong W."/>
            <person name="Bertrand D."/>
            <person name="Gao S."/>
            <person name="Seet Q."/>
            <person name="Wongkham S."/>
            <person name="Teh B.T."/>
            <person name="Wongkham C."/>
            <person name="Intapan P.M."/>
            <person name="Maleewong W."/>
            <person name="Yang X."/>
            <person name="Hu M."/>
            <person name="Wang Z."/>
            <person name="Hofmann A."/>
            <person name="Sternberg P.W."/>
            <person name="Tan P."/>
            <person name="Wang J."/>
            <person name="Gasser R.B."/>
        </authorList>
    </citation>
    <scope>NUCLEOTIDE SEQUENCE [LARGE SCALE GENOMIC DNA]</scope>
</reference>
<dbReference type="AlphaFoldDB" id="A0A074Z9J5"/>
<dbReference type="OrthoDB" id="6249236at2759"/>
<evidence type="ECO:0000313" key="2">
    <source>
        <dbReference type="Proteomes" id="UP000054324"/>
    </source>
</evidence>
<dbReference type="KEGG" id="ovi:T265_08325"/>